<reference evidence="1 2" key="1">
    <citation type="journal article" date="2018" name="Nat. Ecol. Evol.">
        <title>Pezizomycetes genomes reveal the molecular basis of ectomycorrhizal truffle lifestyle.</title>
        <authorList>
            <person name="Murat C."/>
            <person name="Payen T."/>
            <person name="Noel B."/>
            <person name="Kuo A."/>
            <person name="Morin E."/>
            <person name="Chen J."/>
            <person name="Kohler A."/>
            <person name="Krizsan K."/>
            <person name="Balestrini R."/>
            <person name="Da Silva C."/>
            <person name="Montanini B."/>
            <person name="Hainaut M."/>
            <person name="Levati E."/>
            <person name="Barry K.W."/>
            <person name="Belfiori B."/>
            <person name="Cichocki N."/>
            <person name="Clum A."/>
            <person name="Dockter R.B."/>
            <person name="Fauchery L."/>
            <person name="Guy J."/>
            <person name="Iotti M."/>
            <person name="Le Tacon F."/>
            <person name="Lindquist E.A."/>
            <person name="Lipzen A."/>
            <person name="Malagnac F."/>
            <person name="Mello A."/>
            <person name="Molinier V."/>
            <person name="Miyauchi S."/>
            <person name="Poulain J."/>
            <person name="Riccioni C."/>
            <person name="Rubini A."/>
            <person name="Sitrit Y."/>
            <person name="Splivallo R."/>
            <person name="Traeger S."/>
            <person name="Wang M."/>
            <person name="Zifcakova L."/>
            <person name="Wipf D."/>
            <person name="Zambonelli A."/>
            <person name="Paolocci F."/>
            <person name="Nowrousian M."/>
            <person name="Ottonello S."/>
            <person name="Baldrian P."/>
            <person name="Spatafora J.W."/>
            <person name="Henrissat B."/>
            <person name="Nagy L.G."/>
            <person name="Aury J.M."/>
            <person name="Wincker P."/>
            <person name="Grigoriev I.V."/>
            <person name="Bonfante P."/>
            <person name="Martin F.M."/>
        </authorList>
    </citation>
    <scope>NUCLEOTIDE SEQUENCE [LARGE SCALE GENOMIC DNA]</scope>
    <source>
        <strain evidence="1 2">RN42</strain>
    </source>
</reference>
<accession>A0A3N4I2U7</accession>
<sequence>MATFLDLPYELRLEIAYLTAEWTTFNAFRQADSVNFRLLTESHCLKVWLSYKSKDERQSPKTILLERLCAGFSADAFRFLSGTLRYTGNPFVVTRVGSLRNKVSKPYELPSPSKLVKEGWNETGGFTIATPAGLHTLLKLANGHAWTRLFSMTHSRTGRKPIVAPPDGDIARYVGRIFTLETKDTPETVLRHVAGHEFLPSHPGHEVHIFIFHQCGVQQLLVECSRFFDGGAIGFNDTHQDGCALGEWNIRNRSLKVWSRLAVLLGMWIEKIFIIEPGRTWDSFEEVESWVDGIKERLREILGWLEFLENFYVRLNCTCMDKKSAQSG</sequence>
<name>A0A3N4I2U7_ASCIM</name>
<organism evidence="1 2">
    <name type="scientific">Ascobolus immersus RN42</name>
    <dbReference type="NCBI Taxonomy" id="1160509"/>
    <lineage>
        <taxon>Eukaryota</taxon>
        <taxon>Fungi</taxon>
        <taxon>Dikarya</taxon>
        <taxon>Ascomycota</taxon>
        <taxon>Pezizomycotina</taxon>
        <taxon>Pezizomycetes</taxon>
        <taxon>Pezizales</taxon>
        <taxon>Ascobolaceae</taxon>
        <taxon>Ascobolus</taxon>
    </lineage>
</organism>
<evidence type="ECO:0000313" key="1">
    <source>
        <dbReference type="EMBL" id="RPA80319.1"/>
    </source>
</evidence>
<evidence type="ECO:0000313" key="2">
    <source>
        <dbReference type="Proteomes" id="UP000275078"/>
    </source>
</evidence>
<keyword evidence="2" id="KW-1185">Reference proteome</keyword>
<dbReference type="EMBL" id="ML119689">
    <property type="protein sequence ID" value="RPA80319.1"/>
    <property type="molecule type" value="Genomic_DNA"/>
</dbReference>
<dbReference type="AlphaFoldDB" id="A0A3N4I2U7"/>
<gene>
    <name evidence="1" type="ORF">BJ508DRAFT_307521</name>
</gene>
<proteinExistence type="predicted"/>
<protein>
    <submittedName>
        <fullName evidence="1">Uncharacterized protein</fullName>
    </submittedName>
</protein>
<dbReference type="Proteomes" id="UP000275078">
    <property type="component" value="Unassembled WGS sequence"/>
</dbReference>